<organism evidence="7 8">
    <name type="scientific">Enhydrobacter aerosaccus</name>
    <dbReference type="NCBI Taxonomy" id="225324"/>
    <lineage>
        <taxon>Bacteria</taxon>
        <taxon>Pseudomonadati</taxon>
        <taxon>Pseudomonadota</taxon>
        <taxon>Alphaproteobacteria</taxon>
        <taxon>Hyphomicrobiales</taxon>
        <taxon>Enhydrobacter</taxon>
    </lineage>
</organism>
<dbReference type="Gene3D" id="2.160.20.10">
    <property type="entry name" value="Single-stranded right-handed beta-helix, Pectin lyase-like"/>
    <property type="match status" value="1"/>
</dbReference>
<evidence type="ECO:0000259" key="6">
    <source>
        <dbReference type="Pfam" id="PF19077"/>
    </source>
</evidence>
<feature type="domain" description="Bacterial Ig-like" evidence="6">
    <location>
        <begin position="734"/>
        <end position="807"/>
    </location>
</feature>
<feature type="domain" description="Bacterial Ig-like" evidence="6">
    <location>
        <begin position="809"/>
        <end position="902"/>
    </location>
</feature>
<dbReference type="SUPFAM" id="SSF51126">
    <property type="entry name" value="Pectin lyase-like"/>
    <property type="match status" value="2"/>
</dbReference>
<name>A0A1T4JSD0_9HYPH</name>
<reference evidence="8" key="1">
    <citation type="submission" date="2017-02" db="EMBL/GenBank/DDBJ databases">
        <authorList>
            <person name="Varghese N."/>
            <person name="Submissions S."/>
        </authorList>
    </citation>
    <scope>NUCLEOTIDE SEQUENCE [LARGE SCALE GENOMIC DNA]</scope>
    <source>
        <strain evidence="8">ATCC 27094</strain>
    </source>
</reference>
<feature type="domain" description="Bacterial Ig-like" evidence="6">
    <location>
        <begin position="989"/>
        <end position="1081"/>
    </location>
</feature>
<feature type="compositionally biased region" description="Polar residues" evidence="4">
    <location>
        <begin position="820"/>
        <end position="837"/>
    </location>
</feature>
<feature type="domain" description="Bacterial Ig-like" evidence="6">
    <location>
        <begin position="919"/>
        <end position="985"/>
    </location>
</feature>
<keyword evidence="8" id="KW-1185">Reference proteome</keyword>
<gene>
    <name evidence="7" type="ORF">SAMN02745126_00417</name>
</gene>
<comment type="subcellular location">
    <subcellularLocation>
        <location evidence="1">Secreted</location>
    </subcellularLocation>
</comment>
<dbReference type="InterPro" id="IPR013858">
    <property type="entry name" value="Peptidase_M10B_C"/>
</dbReference>
<protein>
    <submittedName>
        <fullName evidence="7">Ig-like domain (Group 3)</fullName>
    </submittedName>
</protein>
<dbReference type="Gene3D" id="2.150.10.10">
    <property type="entry name" value="Serralysin-like metalloprotease, C-terminal"/>
    <property type="match status" value="1"/>
</dbReference>
<evidence type="ECO:0000259" key="5">
    <source>
        <dbReference type="Pfam" id="PF08548"/>
    </source>
</evidence>
<feature type="domain" description="Bacterial Ig-like" evidence="6">
    <location>
        <begin position="1280"/>
        <end position="1351"/>
    </location>
</feature>
<evidence type="ECO:0000256" key="3">
    <source>
        <dbReference type="ARBA" id="ARBA00022737"/>
    </source>
</evidence>
<evidence type="ECO:0000313" key="7">
    <source>
        <dbReference type="EMBL" id="SJZ33110.1"/>
    </source>
</evidence>
<proteinExistence type="predicted"/>
<evidence type="ECO:0000256" key="2">
    <source>
        <dbReference type="ARBA" id="ARBA00022525"/>
    </source>
</evidence>
<feature type="domain" description="Bacterial Ig-like" evidence="6">
    <location>
        <begin position="1170"/>
        <end position="1263"/>
    </location>
</feature>
<keyword evidence="2" id="KW-0964">Secreted</keyword>
<dbReference type="InterPro" id="IPR044016">
    <property type="entry name" value="Big_13"/>
</dbReference>
<dbReference type="NCBIfam" id="NF033510">
    <property type="entry name" value="Ca_tandemer"/>
    <property type="match status" value="6"/>
</dbReference>
<dbReference type="InterPro" id="IPR006626">
    <property type="entry name" value="PbH1"/>
</dbReference>
<accession>A0A1T4JSD0</accession>
<dbReference type="InterPro" id="IPR012334">
    <property type="entry name" value="Pectin_lyas_fold"/>
</dbReference>
<dbReference type="Gene3D" id="2.60.40.10">
    <property type="entry name" value="Immunoglobulins"/>
    <property type="match status" value="8"/>
</dbReference>
<dbReference type="STRING" id="225324.SAMN02745126_00417"/>
<dbReference type="Pfam" id="PF19077">
    <property type="entry name" value="Big_13"/>
    <property type="match status" value="7"/>
</dbReference>
<dbReference type="InterPro" id="IPR013783">
    <property type="entry name" value="Ig-like_fold"/>
</dbReference>
<keyword evidence="3" id="KW-0677">Repeat</keyword>
<feature type="region of interest" description="Disordered" evidence="4">
    <location>
        <begin position="816"/>
        <end position="837"/>
    </location>
</feature>
<sequence>MAHLSGTFTVTSTIVIQVNSTTQGPIGIDLGGSTIVSQITNGAPVIEIDVGPGVDLRYLTLSNFTIQGNGKEGDGIKIVADGNDRWVYNWNINNVTVNHVGGYGLDVQGSVFEGLVSNSWMNGNAQGGAYFAHSEGGGQVSALRWFGGGFENNTGAGLTLDNGARDMSVDGATISGNGGPGISAMSGITSVTGTDFENNHGAGVAFQNYGNFNDDTFTSTGAQTVGIDGYLAGNATLVGNTSSGADLANLQGSGSAFEVSNSGHVVNGSSVSVAGFGGGDVASISHSNLGVALPTLAPVTTAITAAVASSTGTGAVETALKSALVAGDVAHLSGTTYTVTSPIIINVTSATQAAFGIDLGGAKIVSQVSNGGPVIEIVVAAGVHLSSLTLSNFSIQGNGAEGDGIKIVADGSDRAIASLSVSNVSVEHVGGIGLDVIGNVSQGLVLNSWMNGNADGGARFANSPGGGIASGLEWEGGGFRHNGTAGMILENGTHDMSVKGAYFVENDGPGIAAPSGITLVQESGFENNVGAGAVVQGSANFTDDTFSTYGPQTAGVGGYLSSGAKVTLTGVDSEYYGSGSDPTVMANIQGTGTVAIAGGGNVVVGSNIAVTGGNPVIGVSAIDAMSVTPTVTEQLASDTGSSSNDHITSSAALTGTADPNAVIHFAVDGTALTSTATANSTGAWSFTPVGLADGTHTIVASETNAAGNTGTGSITFTLDTKAPAVTEKLASGTTTTSSAAVTGTGDPNATVHFTVDGKAVTGTATANASGAWSFTPTGLADGNHTIVASETDLAGNTGSASISFTLNTTVPSVTEKLASDTGTSSTDKITANPTLTGTADPNSTVHFTIDSNAVTTTATANSSGVWSYTPTGLANGSHTIVASETNAAGTTGSTSLTFTLDTTAPVVTEKAGSQTSSSATLTGTGDAGATVHFSVDGSPITGAATANSSGAWSYTATGLSAGSHTVIASETDAAGNTGSASVSFTLSAPPALTAALSNDTGSSATDKITSNAALTGTADAGATVHFSLDGSAIATTAIANANGVWSYTPTGLADGTHTIVASETNAAGVTGSASLTFALDTHAPVPVITGGVLANGQVTLTGTTGEANDTISVYDGYTWLGFATTGGNGAWTLTASADPTVSHSYGVNAVDLAGNEGHGSSSLVLNSTIVSPPTVTAHLLHDTGASATDHVTSSAALTGTADANAVVHFTVDGSTITQTASADSTGAWSFAPTGLADGSHTIVASETNGSGTGTSAVTFTLDTTAPAVTEHLLSGGPTTSSPALVGTSDAGAIVHFTVDGSIISSTATADAAGAWSFTPSSLADGTHTVVATETDLAGNTGSASVSFTLDTHVQTDPAITGMTSSNGILTLSGSTGEAGDNISLYDGDNWIGWTTTDASGHWSYQANGDPTVAHSFGFNTTDLAGNISGGSNTAIMGSTVAATLTGSSGNDIINAGGGSDIVIGGAGADKLTGGTGKVAFTYNAAAESTATASDTITDFHHGYDRIDFTNIGGINASSGVPQFQGNITGSGNLTLAAHSVAFLEVGGNTQVLVNTTSVAETVSTSDTHAANMQITLLGVNLGLTGSDFHHA</sequence>
<dbReference type="InterPro" id="IPR011049">
    <property type="entry name" value="Serralysin-like_metalloprot_C"/>
</dbReference>
<dbReference type="SUPFAM" id="SSF51120">
    <property type="entry name" value="beta-Roll"/>
    <property type="match status" value="1"/>
</dbReference>
<dbReference type="Proteomes" id="UP000190092">
    <property type="component" value="Unassembled WGS sequence"/>
</dbReference>
<evidence type="ECO:0000256" key="1">
    <source>
        <dbReference type="ARBA" id="ARBA00004613"/>
    </source>
</evidence>
<evidence type="ECO:0000313" key="8">
    <source>
        <dbReference type="Proteomes" id="UP000190092"/>
    </source>
</evidence>
<feature type="domain" description="Peptidase M10 serralysin C-terminal" evidence="5">
    <location>
        <begin position="1446"/>
        <end position="1532"/>
    </location>
</feature>
<dbReference type="Pfam" id="PF08548">
    <property type="entry name" value="Peptidase_M10_C"/>
    <property type="match status" value="1"/>
</dbReference>
<dbReference type="EMBL" id="FUWJ01000001">
    <property type="protein sequence ID" value="SJZ33110.1"/>
    <property type="molecule type" value="Genomic_DNA"/>
</dbReference>
<dbReference type="SMART" id="SM00710">
    <property type="entry name" value="PbH1"/>
    <property type="match status" value="11"/>
</dbReference>
<dbReference type="GO" id="GO:0005615">
    <property type="term" value="C:extracellular space"/>
    <property type="evidence" value="ECO:0007669"/>
    <property type="project" value="InterPro"/>
</dbReference>
<evidence type="ECO:0000256" key="4">
    <source>
        <dbReference type="SAM" id="MobiDB-lite"/>
    </source>
</evidence>
<dbReference type="InterPro" id="IPR011050">
    <property type="entry name" value="Pectin_lyase_fold/virulence"/>
</dbReference>
<feature type="domain" description="Bacterial Ig-like" evidence="6">
    <location>
        <begin position="628"/>
        <end position="720"/>
    </location>
</feature>
<dbReference type="GO" id="GO:0005509">
    <property type="term" value="F:calcium ion binding"/>
    <property type="evidence" value="ECO:0007669"/>
    <property type="project" value="InterPro"/>
</dbReference>